<dbReference type="Gene3D" id="1.20.140.10">
    <property type="entry name" value="Butyryl-CoA Dehydrogenase, subunit A, domain 3"/>
    <property type="match status" value="1"/>
</dbReference>
<feature type="domain" description="Acyl-CoA dehydrogenase/oxidase C-terminal" evidence="7">
    <location>
        <begin position="294"/>
        <end position="443"/>
    </location>
</feature>
<reference evidence="10" key="1">
    <citation type="submission" date="2021-11" db="EMBL/GenBank/DDBJ databases">
        <authorList>
            <person name="Schell T."/>
        </authorList>
    </citation>
    <scope>NUCLEOTIDE SEQUENCE</scope>
    <source>
        <strain evidence="10">M5</strain>
    </source>
</reference>
<dbReference type="FunFam" id="1.10.540.10:FF:000026">
    <property type="entry name" value="Acyl-CoA dehydrogenase medium chain"/>
    <property type="match status" value="1"/>
</dbReference>
<evidence type="ECO:0000256" key="1">
    <source>
        <dbReference type="ARBA" id="ARBA00001974"/>
    </source>
</evidence>
<evidence type="ECO:0000259" key="8">
    <source>
        <dbReference type="Pfam" id="PF02770"/>
    </source>
</evidence>
<dbReference type="FunFam" id="1.20.140.10:FF:000020">
    <property type="entry name" value="Long-chain specific acyl-CoA dehydrogenase, mitochondrial"/>
    <property type="match status" value="1"/>
</dbReference>
<dbReference type="SUPFAM" id="SSF56645">
    <property type="entry name" value="Acyl-CoA dehydrogenase NM domain-like"/>
    <property type="match status" value="1"/>
</dbReference>
<feature type="domain" description="Acyl-CoA oxidase/dehydrogenase middle" evidence="8">
    <location>
        <begin position="185"/>
        <end position="282"/>
    </location>
</feature>
<organism evidence="10 11">
    <name type="scientific">Daphnia galeata</name>
    <dbReference type="NCBI Taxonomy" id="27404"/>
    <lineage>
        <taxon>Eukaryota</taxon>
        <taxon>Metazoa</taxon>
        <taxon>Ecdysozoa</taxon>
        <taxon>Arthropoda</taxon>
        <taxon>Crustacea</taxon>
        <taxon>Branchiopoda</taxon>
        <taxon>Diplostraca</taxon>
        <taxon>Cladocera</taxon>
        <taxon>Anomopoda</taxon>
        <taxon>Daphniidae</taxon>
        <taxon>Daphnia</taxon>
    </lineage>
</organism>
<dbReference type="GO" id="GO:0042758">
    <property type="term" value="P:long-chain fatty acid catabolic process"/>
    <property type="evidence" value="ECO:0007669"/>
    <property type="project" value="TreeGrafter"/>
</dbReference>
<keyword evidence="4 6" id="KW-0274">FAD</keyword>
<feature type="domain" description="Acyl-CoA dehydrogenase/oxidase N-terminal" evidence="9">
    <location>
        <begin position="71"/>
        <end position="181"/>
    </location>
</feature>
<comment type="cofactor">
    <cofactor evidence="1 6">
        <name>FAD</name>
        <dbReference type="ChEBI" id="CHEBI:57692"/>
    </cofactor>
</comment>
<dbReference type="InterPro" id="IPR050741">
    <property type="entry name" value="Acyl-CoA_dehydrogenase"/>
</dbReference>
<evidence type="ECO:0000259" key="9">
    <source>
        <dbReference type="Pfam" id="PF02771"/>
    </source>
</evidence>
<evidence type="ECO:0000259" key="7">
    <source>
        <dbReference type="Pfam" id="PF00441"/>
    </source>
</evidence>
<dbReference type="GO" id="GO:0004466">
    <property type="term" value="F:long-chain fatty acyl-CoA dehydrogenase activity"/>
    <property type="evidence" value="ECO:0007669"/>
    <property type="project" value="TreeGrafter"/>
</dbReference>
<evidence type="ECO:0000256" key="6">
    <source>
        <dbReference type="RuleBase" id="RU362125"/>
    </source>
</evidence>
<dbReference type="InterPro" id="IPR006091">
    <property type="entry name" value="Acyl-CoA_Oxase/DH_mid-dom"/>
</dbReference>
<dbReference type="PROSITE" id="PS00073">
    <property type="entry name" value="ACYL_COA_DH_2"/>
    <property type="match status" value="1"/>
</dbReference>
<protein>
    <recommendedName>
        <fullName evidence="12">Long-chain specific acyl-CoA dehydrogenase, mitochondrial</fullName>
    </recommendedName>
</protein>
<sequence>MFNIAKQPLLFGRKLARSSIPRVCLLHSGGSSNVVANNASSVKSVSHDAQRQPTAKMANLMDIGSRTLFGPEQDSFRETVRKFIQKEIIPHSQMWDQRGYSDKEIWEKAGSCGMLGINIPAEHGGIGGSFADASIVIEEIGYAGINGPAFFLHSDIIMPYLSKYGNDEQRQKYIPDMTAGKKISAIAMTEPDAGSDLQGIKSFARKDGSDYILNGSKMFITNGWLADVVVVVAITNREAKSAAHGISLFLVDSDTPGFKKSWLMKKIGMGASDTAGLFFEDVRLPASARLGEENKGFYYLMNELPQERLTIGIHACAHSEFMFEETKQYVMQRKAYGKTLSSLQTVQHKLAEMKTEICVTRAFIDQCIALHEEQQLDAQMACMAKIWASELENKVAAQCLQLHGGAGYLYDTPIARAYLDARVQTIYGGSNEVLKDLIARQILAPARK</sequence>
<dbReference type="InterPro" id="IPR046373">
    <property type="entry name" value="Acyl-CoA_Oxase/DH_mid-dom_sf"/>
</dbReference>
<proteinExistence type="inferred from homology"/>
<gene>
    <name evidence="10" type="ORF">DGAL_LOCUS14108</name>
</gene>
<evidence type="ECO:0000313" key="11">
    <source>
        <dbReference type="Proteomes" id="UP000789390"/>
    </source>
</evidence>
<dbReference type="FunFam" id="2.40.110.10:FF:000002">
    <property type="entry name" value="Acyl-CoA dehydrogenase fadE12"/>
    <property type="match status" value="1"/>
</dbReference>
<comment type="caution">
    <text evidence="10">The sequence shown here is derived from an EMBL/GenBank/DDBJ whole genome shotgun (WGS) entry which is preliminary data.</text>
</comment>
<dbReference type="InterPro" id="IPR036250">
    <property type="entry name" value="AcylCo_DH-like_C"/>
</dbReference>
<evidence type="ECO:0000256" key="3">
    <source>
        <dbReference type="ARBA" id="ARBA00022630"/>
    </source>
</evidence>
<dbReference type="InterPro" id="IPR037069">
    <property type="entry name" value="AcylCoA_DH/ox_N_sf"/>
</dbReference>
<dbReference type="AlphaFoldDB" id="A0A8J2RTL5"/>
<keyword evidence="5 6" id="KW-0560">Oxidoreductase</keyword>
<dbReference type="Gene3D" id="1.10.540.10">
    <property type="entry name" value="Acyl-CoA dehydrogenase/oxidase, N-terminal domain"/>
    <property type="match status" value="1"/>
</dbReference>
<dbReference type="PROSITE" id="PS00072">
    <property type="entry name" value="ACYL_COA_DH_1"/>
    <property type="match status" value="1"/>
</dbReference>
<dbReference type="Pfam" id="PF02771">
    <property type="entry name" value="Acyl-CoA_dh_N"/>
    <property type="match status" value="1"/>
</dbReference>
<evidence type="ECO:0000256" key="2">
    <source>
        <dbReference type="ARBA" id="ARBA00009347"/>
    </source>
</evidence>
<dbReference type="Proteomes" id="UP000789390">
    <property type="component" value="Unassembled WGS sequence"/>
</dbReference>
<name>A0A8J2RTL5_9CRUS</name>
<dbReference type="InterPro" id="IPR006089">
    <property type="entry name" value="Acyl-CoA_DH_CS"/>
</dbReference>
<dbReference type="InterPro" id="IPR009075">
    <property type="entry name" value="AcylCo_DH/oxidase_C"/>
</dbReference>
<keyword evidence="11" id="KW-1185">Reference proteome</keyword>
<dbReference type="PANTHER" id="PTHR48083">
    <property type="entry name" value="MEDIUM-CHAIN SPECIFIC ACYL-COA DEHYDROGENASE, MITOCHONDRIAL-RELATED"/>
    <property type="match status" value="1"/>
</dbReference>
<accession>A0A8J2RTL5</accession>
<dbReference type="GO" id="GO:0005739">
    <property type="term" value="C:mitochondrion"/>
    <property type="evidence" value="ECO:0007669"/>
    <property type="project" value="TreeGrafter"/>
</dbReference>
<dbReference type="OrthoDB" id="10262177at2759"/>
<dbReference type="InterPro" id="IPR009100">
    <property type="entry name" value="AcylCoA_DH/oxidase_NM_dom_sf"/>
</dbReference>
<dbReference type="GO" id="GO:0019254">
    <property type="term" value="P:carnitine metabolic process, CoA-linked"/>
    <property type="evidence" value="ECO:0007669"/>
    <property type="project" value="TreeGrafter"/>
</dbReference>
<dbReference type="PANTHER" id="PTHR48083:SF20">
    <property type="entry name" value="LONG-CHAIN SPECIFIC ACYL-COA DEHYDROGENASE, MITOCHONDRIAL"/>
    <property type="match status" value="1"/>
</dbReference>
<dbReference type="SUPFAM" id="SSF47203">
    <property type="entry name" value="Acyl-CoA dehydrogenase C-terminal domain-like"/>
    <property type="match status" value="1"/>
</dbReference>
<dbReference type="Pfam" id="PF00441">
    <property type="entry name" value="Acyl-CoA_dh_1"/>
    <property type="match status" value="1"/>
</dbReference>
<dbReference type="GO" id="GO:0033539">
    <property type="term" value="P:fatty acid beta-oxidation using acyl-CoA dehydrogenase"/>
    <property type="evidence" value="ECO:0007669"/>
    <property type="project" value="TreeGrafter"/>
</dbReference>
<comment type="similarity">
    <text evidence="2 6">Belongs to the acyl-CoA dehydrogenase family.</text>
</comment>
<evidence type="ECO:0008006" key="12">
    <source>
        <dbReference type="Google" id="ProtNLM"/>
    </source>
</evidence>
<dbReference type="Pfam" id="PF02770">
    <property type="entry name" value="Acyl-CoA_dh_M"/>
    <property type="match status" value="1"/>
</dbReference>
<dbReference type="GO" id="GO:0050660">
    <property type="term" value="F:flavin adenine dinucleotide binding"/>
    <property type="evidence" value="ECO:0007669"/>
    <property type="project" value="InterPro"/>
</dbReference>
<dbReference type="Gene3D" id="2.40.110.10">
    <property type="entry name" value="Butyryl-CoA Dehydrogenase, subunit A, domain 2"/>
    <property type="match status" value="1"/>
</dbReference>
<dbReference type="InterPro" id="IPR013786">
    <property type="entry name" value="AcylCoA_DH/ox_N"/>
</dbReference>
<evidence type="ECO:0000313" key="10">
    <source>
        <dbReference type="EMBL" id="CAH0110538.1"/>
    </source>
</evidence>
<evidence type="ECO:0000256" key="4">
    <source>
        <dbReference type="ARBA" id="ARBA00022827"/>
    </source>
</evidence>
<dbReference type="EMBL" id="CAKKLH010000303">
    <property type="protein sequence ID" value="CAH0110538.1"/>
    <property type="molecule type" value="Genomic_DNA"/>
</dbReference>
<keyword evidence="3 6" id="KW-0285">Flavoprotein</keyword>
<evidence type="ECO:0000256" key="5">
    <source>
        <dbReference type="ARBA" id="ARBA00023002"/>
    </source>
</evidence>